<proteinExistence type="predicted"/>
<accession>A0AAP8SPW2</accession>
<reference evidence="1 2" key="1">
    <citation type="submission" date="2018-01" db="EMBL/GenBank/DDBJ databases">
        <title>The draft genome sequence of Halioglobus japonicus S1-36.</title>
        <authorList>
            <person name="Du Z.-J."/>
            <person name="Shi M.-J."/>
        </authorList>
    </citation>
    <scope>NUCLEOTIDE SEQUENCE [LARGE SCALE GENOMIC DNA]</scope>
    <source>
        <strain evidence="1 2">S1-36</strain>
    </source>
</reference>
<keyword evidence="2" id="KW-1185">Reference proteome</keyword>
<gene>
    <name evidence="1" type="ORF">C0029_05025</name>
</gene>
<evidence type="ECO:0000313" key="1">
    <source>
        <dbReference type="EMBL" id="PLW87929.1"/>
    </source>
</evidence>
<sequence>MNPIVVITDKVMRMMKAMVYMAVRFTYAAGATTSDIAAFLAQWTPNGAETYHAGVVERVLVDLQHDGLVYRVDDSWYPVISS</sequence>
<dbReference type="EMBL" id="PKUR01000001">
    <property type="protein sequence ID" value="PLW87929.1"/>
    <property type="molecule type" value="Genomic_DNA"/>
</dbReference>
<protein>
    <submittedName>
        <fullName evidence="1">Uncharacterized protein</fullName>
    </submittedName>
</protein>
<name>A0AAP8SPW2_9GAMM</name>
<dbReference type="AlphaFoldDB" id="A0AAP8SPW2"/>
<dbReference type="Proteomes" id="UP000235162">
    <property type="component" value="Unassembled WGS sequence"/>
</dbReference>
<organism evidence="1 2">
    <name type="scientific">Halioglobus japonicus</name>
    <dbReference type="NCBI Taxonomy" id="930805"/>
    <lineage>
        <taxon>Bacteria</taxon>
        <taxon>Pseudomonadati</taxon>
        <taxon>Pseudomonadota</taxon>
        <taxon>Gammaproteobacteria</taxon>
        <taxon>Cellvibrionales</taxon>
        <taxon>Halieaceae</taxon>
        <taxon>Halioglobus</taxon>
    </lineage>
</organism>
<comment type="caution">
    <text evidence="1">The sequence shown here is derived from an EMBL/GenBank/DDBJ whole genome shotgun (WGS) entry which is preliminary data.</text>
</comment>
<evidence type="ECO:0000313" key="2">
    <source>
        <dbReference type="Proteomes" id="UP000235162"/>
    </source>
</evidence>
<dbReference type="RefSeq" id="WP_146004163.1">
    <property type="nucleotide sequence ID" value="NZ_BMYL01000005.1"/>
</dbReference>